<dbReference type="PIRSF" id="PIRSF016661">
    <property type="entry name" value="BioY"/>
    <property type="match status" value="1"/>
</dbReference>
<evidence type="ECO:0000256" key="3">
    <source>
        <dbReference type="SAM" id="Phobius"/>
    </source>
</evidence>
<dbReference type="PANTHER" id="PTHR34295">
    <property type="entry name" value="BIOTIN TRANSPORTER BIOY"/>
    <property type="match status" value="1"/>
</dbReference>
<gene>
    <name evidence="4" type="ORF">CSQ87_09285</name>
</gene>
<proteinExistence type="inferred from homology"/>
<evidence type="ECO:0000313" key="5">
    <source>
        <dbReference type="Proteomes" id="UP000231451"/>
    </source>
</evidence>
<dbReference type="InterPro" id="IPR003784">
    <property type="entry name" value="BioY"/>
</dbReference>
<dbReference type="Pfam" id="PF02632">
    <property type="entry name" value="BioY"/>
    <property type="match status" value="1"/>
</dbReference>
<dbReference type="Gene3D" id="1.10.1760.20">
    <property type="match status" value="1"/>
</dbReference>
<dbReference type="PANTHER" id="PTHR34295:SF1">
    <property type="entry name" value="BIOTIN TRANSPORTER BIOY"/>
    <property type="match status" value="1"/>
</dbReference>
<dbReference type="GO" id="GO:0005886">
    <property type="term" value="C:plasma membrane"/>
    <property type="evidence" value="ECO:0007669"/>
    <property type="project" value="UniProtKB-SubCell"/>
</dbReference>
<reference evidence="4 5" key="1">
    <citation type="submission" date="2017-10" db="EMBL/GenBank/DDBJ databases">
        <title>Draft genome sequences of strains TRE 1, TRE 9, TRE H and TRI 7, isolated from tamarins, belonging to four potential novel Bifidobacterium species.</title>
        <authorList>
            <person name="Mattarelli P."/>
            <person name="Modesto M."/>
            <person name="Puglisi E."/>
            <person name="Morelli L."/>
            <person name="Spezio C."/>
            <person name="Bonetti A."/>
            <person name="Sandri C."/>
        </authorList>
    </citation>
    <scope>NUCLEOTIDE SEQUENCE [LARGE SCALE GENOMIC DNA]</scope>
    <source>
        <strain evidence="5">TRI7</strain>
    </source>
</reference>
<feature type="transmembrane region" description="Helical" evidence="3">
    <location>
        <begin position="105"/>
        <end position="123"/>
    </location>
</feature>
<keyword evidence="2 3" id="KW-0472">Membrane</keyword>
<dbReference type="GO" id="GO:0015225">
    <property type="term" value="F:biotin transmembrane transporter activity"/>
    <property type="evidence" value="ECO:0007669"/>
    <property type="project" value="UniProtKB-UniRule"/>
</dbReference>
<keyword evidence="2" id="KW-1003">Cell membrane</keyword>
<dbReference type="OrthoDB" id="9803495at2"/>
<keyword evidence="5" id="KW-1185">Reference proteome</keyword>
<evidence type="ECO:0000256" key="1">
    <source>
        <dbReference type="ARBA" id="ARBA00010692"/>
    </source>
</evidence>
<keyword evidence="3" id="KW-1133">Transmembrane helix</keyword>
<evidence type="ECO:0000313" key="4">
    <source>
        <dbReference type="EMBL" id="PJM74585.1"/>
    </source>
</evidence>
<feature type="transmembrane region" description="Helical" evidence="3">
    <location>
        <begin position="50"/>
        <end position="68"/>
    </location>
</feature>
<evidence type="ECO:0000256" key="2">
    <source>
        <dbReference type="PIRNR" id="PIRNR016661"/>
    </source>
</evidence>
<comment type="caution">
    <text evidence="4">The sequence shown here is derived from an EMBL/GenBank/DDBJ whole genome shotgun (WGS) entry which is preliminary data.</text>
</comment>
<feature type="transmembrane region" description="Helical" evidence="3">
    <location>
        <begin position="135"/>
        <end position="158"/>
    </location>
</feature>
<feature type="transmembrane region" description="Helical" evidence="3">
    <location>
        <begin position="20"/>
        <end position="38"/>
    </location>
</feature>
<accession>A0A2M9HCP4</accession>
<comment type="similarity">
    <text evidence="1 2">Belongs to the BioY family.</text>
</comment>
<sequence>MNSQHHDSTVVRSSNAVPKLLVSTGKVVLFAVLMWAAAAAGEIPIPGTPVPITLQTFVVMLAGLTLSWREAGSSVALYLAAGAAGLPVFAGGASTMALFGPSAGFLLGFLPGVIVTAALKGRAPMRSRVLTALRYFGSSLIGCVVVVYAFGFAVQSALTGASLITVALASMGFVAGDLVKAAVASLACAGLSLIHRR</sequence>
<name>A0A2M9HCP4_9BIFI</name>
<comment type="subcellular location">
    <subcellularLocation>
        <location evidence="2">Cell membrane</location>
        <topology evidence="2">Multi-pass membrane protein</topology>
    </subcellularLocation>
</comment>
<dbReference type="AlphaFoldDB" id="A0A2M9HCP4"/>
<dbReference type="EMBL" id="PEBK01000010">
    <property type="protein sequence ID" value="PJM74585.1"/>
    <property type="molecule type" value="Genomic_DNA"/>
</dbReference>
<dbReference type="RefSeq" id="WP_100513603.1">
    <property type="nucleotide sequence ID" value="NZ_PEBK01000010.1"/>
</dbReference>
<feature type="transmembrane region" description="Helical" evidence="3">
    <location>
        <begin position="75"/>
        <end position="99"/>
    </location>
</feature>
<keyword evidence="3" id="KW-0812">Transmembrane</keyword>
<dbReference type="Proteomes" id="UP000231451">
    <property type="component" value="Unassembled WGS sequence"/>
</dbReference>
<keyword evidence="2" id="KW-0813">Transport</keyword>
<organism evidence="4 5">
    <name type="scientific">Bifidobacterium simiarum</name>
    <dbReference type="NCBI Taxonomy" id="2045441"/>
    <lineage>
        <taxon>Bacteria</taxon>
        <taxon>Bacillati</taxon>
        <taxon>Actinomycetota</taxon>
        <taxon>Actinomycetes</taxon>
        <taxon>Bifidobacteriales</taxon>
        <taxon>Bifidobacteriaceae</taxon>
        <taxon>Bifidobacterium</taxon>
    </lineage>
</organism>
<feature type="transmembrane region" description="Helical" evidence="3">
    <location>
        <begin position="164"/>
        <end position="194"/>
    </location>
</feature>
<protein>
    <recommendedName>
        <fullName evidence="2">Biotin transporter</fullName>
    </recommendedName>
</protein>